<protein>
    <submittedName>
        <fullName evidence="1">Uncharacterized protein</fullName>
    </submittedName>
</protein>
<evidence type="ECO:0000313" key="1">
    <source>
        <dbReference type="EMBL" id="JAH74880.1"/>
    </source>
</evidence>
<proteinExistence type="predicted"/>
<reference evidence="1" key="1">
    <citation type="submission" date="2014-11" db="EMBL/GenBank/DDBJ databases">
        <authorList>
            <person name="Amaro Gonzalez C."/>
        </authorList>
    </citation>
    <scope>NUCLEOTIDE SEQUENCE</scope>
</reference>
<organism evidence="1">
    <name type="scientific">Anguilla anguilla</name>
    <name type="common">European freshwater eel</name>
    <name type="synonym">Muraena anguilla</name>
    <dbReference type="NCBI Taxonomy" id="7936"/>
    <lineage>
        <taxon>Eukaryota</taxon>
        <taxon>Metazoa</taxon>
        <taxon>Chordata</taxon>
        <taxon>Craniata</taxon>
        <taxon>Vertebrata</taxon>
        <taxon>Euteleostomi</taxon>
        <taxon>Actinopterygii</taxon>
        <taxon>Neopterygii</taxon>
        <taxon>Teleostei</taxon>
        <taxon>Anguilliformes</taxon>
        <taxon>Anguillidae</taxon>
        <taxon>Anguilla</taxon>
    </lineage>
</organism>
<accession>A0A0E9VBQ4</accession>
<name>A0A0E9VBQ4_ANGAN</name>
<reference evidence="1" key="2">
    <citation type="journal article" date="2015" name="Fish Shellfish Immunol.">
        <title>Early steps in the European eel (Anguilla anguilla)-Vibrio vulnificus interaction in the gills: Role of the RtxA13 toxin.</title>
        <authorList>
            <person name="Callol A."/>
            <person name="Pajuelo D."/>
            <person name="Ebbesson L."/>
            <person name="Teles M."/>
            <person name="MacKenzie S."/>
            <person name="Amaro C."/>
        </authorList>
    </citation>
    <scope>NUCLEOTIDE SEQUENCE</scope>
</reference>
<dbReference type="EMBL" id="GBXM01033697">
    <property type="protein sequence ID" value="JAH74880.1"/>
    <property type="molecule type" value="Transcribed_RNA"/>
</dbReference>
<sequence>MFIFQQESQDEKRYVTVDLSTQNIY</sequence>
<dbReference type="AlphaFoldDB" id="A0A0E9VBQ4"/>